<gene>
    <name evidence="2" type="ORF">EKG83_40300</name>
</gene>
<keyword evidence="3" id="KW-1185">Reference proteome</keyword>
<name>A0A5Q0HA63_SACSY</name>
<dbReference type="OrthoDB" id="4299240at2"/>
<protein>
    <submittedName>
        <fullName evidence="2">DUF397 domain-containing protein</fullName>
    </submittedName>
</protein>
<evidence type="ECO:0000313" key="2">
    <source>
        <dbReference type="EMBL" id="QFZ22844.1"/>
    </source>
</evidence>
<dbReference type="Pfam" id="PF04149">
    <property type="entry name" value="DUF397"/>
    <property type="match status" value="1"/>
</dbReference>
<evidence type="ECO:0000313" key="3">
    <source>
        <dbReference type="Proteomes" id="UP000325787"/>
    </source>
</evidence>
<dbReference type="RefSeq" id="WP_033431528.1">
    <property type="nucleotide sequence ID" value="NZ_CP034550.1"/>
</dbReference>
<dbReference type="AlphaFoldDB" id="A0A5Q0HA63"/>
<proteinExistence type="predicted"/>
<sequence>MTDSAPIYDDKAHVRGNLDLSTAEWIRNDEGAEEEEEHVEIAFVEHTDGVTYTAMRNSAHPEGPVLVFTPAEWEAFILGVKDGEFDEPWND</sequence>
<dbReference type="KEGG" id="ssyi:EKG83_40300"/>
<accession>A0A5Q0HA63</accession>
<evidence type="ECO:0000259" key="1">
    <source>
        <dbReference type="Pfam" id="PF04149"/>
    </source>
</evidence>
<feature type="domain" description="DUF397" evidence="1">
    <location>
        <begin position="25"/>
        <end position="81"/>
    </location>
</feature>
<dbReference type="Proteomes" id="UP000325787">
    <property type="component" value="Chromosome"/>
</dbReference>
<reference evidence="3" key="1">
    <citation type="journal article" date="2021" name="Curr. Microbiol.">
        <title>Complete genome of nocamycin-producing strain Saccharothrix syringae NRRL B-16468 reveals the biosynthetic potential for secondary metabolites.</title>
        <authorList>
            <person name="Mo X."/>
            <person name="Yang S."/>
        </authorList>
    </citation>
    <scope>NUCLEOTIDE SEQUENCE [LARGE SCALE GENOMIC DNA]</scope>
    <source>
        <strain evidence="3">ATCC 51364 / DSM 43886 / JCM 6844 / KCTC 9398 / NBRC 14523 / NRRL B-16468 / INA 2240</strain>
    </source>
</reference>
<dbReference type="EMBL" id="CP034550">
    <property type="protein sequence ID" value="QFZ22844.1"/>
    <property type="molecule type" value="Genomic_DNA"/>
</dbReference>
<organism evidence="2 3">
    <name type="scientific">Saccharothrix syringae</name>
    <name type="common">Nocardiopsis syringae</name>
    <dbReference type="NCBI Taxonomy" id="103733"/>
    <lineage>
        <taxon>Bacteria</taxon>
        <taxon>Bacillati</taxon>
        <taxon>Actinomycetota</taxon>
        <taxon>Actinomycetes</taxon>
        <taxon>Pseudonocardiales</taxon>
        <taxon>Pseudonocardiaceae</taxon>
        <taxon>Saccharothrix</taxon>
    </lineage>
</organism>
<dbReference type="InterPro" id="IPR007278">
    <property type="entry name" value="DUF397"/>
</dbReference>